<gene>
    <name evidence="3" type="ORF">LLUT_LOCUS608</name>
</gene>
<evidence type="ECO:0000313" key="4">
    <source>
        <dbReference type="Proteomes" id="UP001497480"/>
    </source>
</evidence>
<feature type="domain" description="Reverse transcriptase Ty1/copia-type" evidence="2">
    <location>
        <begin position="134"/>
        <end position="378"/>
    </location>
</feature>
<sequence>MCKLYNPTNSQVVLSRGVLFDESGAWTWSQDKTTPTTRMNLDWEGSVHTNANENAEPEIHTPQEPEQRPRRQRNPSSRLRDFQMYSDDAINADGDLVQHMALLADAESLSFEEAASSSVWRDAMLDEIKSIKKNETWELATLPPQKTPIDVKWIYKVKLKPDGSIAKHKARLVAKELMQKEGIGYSEVFPHVARLVTVRLMIALASWKRWNLCQLDVKSAFLNGPLEEVVIVNQPPGFINKGNESNMLRLKKALYGLKHAPRAWNKRIDKFLTEVGFQKCSVEYGVYMKAIDQNCGSLFICLYVDDLLITGSNPRGIEDLKESLKGEFEMTDLGKLSYFLGLEFQYTNNGVSMNQKKYILEVLNKFNMTDCNASETPAEMNLKLDKCSDEAMVDATQFRQIVGNLRYVCHTRPEISHSVGMIRRFMSDLRHSHMVAAKRILRYLKGTLDFGIIFPHQDAKLSSHLMAYSDSDWCGDIVDMKSTKGYIFMVAGAPISWCSQKERVVALSTCEAEYIAACAASCQTIWLSSLLLELGVEHGDMVELFIDSKFAIDLAKNPVSHGRCKHIKTRYYYIRQQVEEGMIKLTHCKSELQLADIMTKPLKVDRFKDLRKKIGIHCLKSGS</sequence>
<dbReference type="InterPro" id="IPR043502">
    <property type="entry name" value="DNA/RNA_pol_sf"/>
</dbReference>
<dbReference type="Pfam" id="PF07727">
    <property type="entry name" value="RVT_2"/>
    <property type="match status" value="1"/>
</dbReference>
<dbReference type="InterPro" id="IPR013103">
    <property type="entry name" value="RVT_2"/>
</dbReference>
<keyword evidence="4" id="KW-1185">Reference proteome</keyword>
<feature type="region of interest" description="Disordered" evidence="1">
    <location>
        <begin position="50"/>
        <end position="80"/>
    </location>
</feature>
<reference evidence="3 4" key="1">
    <citation type="submission" date="2024-03" db="EMBL/GenBank/DDBJ databases">
        <authorList>
            <person name="Martinez-Hernandez J."/>
        </authorList>
    </citation>
    <scope>NUCLEOTIDE SEQUENCE [LARGE SCALE GENOMIC DNA]</scope>
</reference>
<dbReference type="SUPFAM" id="SSF56672">
    <property type="entry name" value="DNA/RNA polymerases"/>
    <property type="match status" value="1"/>
</dbReference>
<proteinExistence type="predicted"/>
<evidence type="ECO:0000259" key="2">
    <source>
        <dbReference type="Pfam" id="PF07727"/>
    </source>
</evidence>
<accession>A0AAV1VRD6</accession>
<dbReference type="EMBL" id="CAXHTB010000001">
    <property type="protein sequence ID" value="CAL0299548.1"/>
    <property type="molecule type" value="Genomic_DNA"/>
</dbReference>
<evidence type="ECO:0000313" key="3">
    <source>
        <dbReference type="EMBL" id="CAL0299548.1"/>
    </source>
</evidence>
<name>A0AAV1VRD6_LUPLU</name>
<feature type="compositionally biased region" description="Basic and acidic residues" evidence="1">
    <location>
        <begin position="57"/>
        <end position="69"/>
    </location>
</feature>
<organism evidence="3 4">
    <name type="scientific">Lupinus luteus</name>
    <name type="common">European yellow lupine</name>
    <dbReference type="NCBI Taxonomy" id="3873"/>
    <lineage>
        <taxon>Eukaryota</taxon>
        <taxon>Viridiplantae</taxon>
        <taxon>Streptophyta</taxon>
        <taxon>Embryophyta</taxon>
        <taxon>Tracheophyta</taxon>
        <taxon>Spermatophyta</taxon>
        <taxon>Magnoliopsida</taxon>
        <taxon>eudicotyledons</taxon>
        <taxon>Gunneridae</taxon>
        <taxon>Pentapetalae</taxon>
        <taxon>rosids</taxon>
        <taxon>fabids</taxon>
        <taxon>Fabales</taxon>
        <taxon>Fabaceae</taxon>
        <taxon>Papilionoideae</taxon>
        <taxon>50 kb inversion clade</taxon>
        <taxon>genistoids sensu lato</taxon>
        <taxon>core genistoids</taxon>
        <taxon>Genisteae</taxon>
        <taxon>Lupinus</taxon>
    </lineage>
</organism>
<dbReference type="Proteomes" id="UP001497480">
    <property type="component" value="Unassembled WGS sequence"/>
</dbReference>
<evidence type="ECO:0000256" key="1">
    <source>
        <dbReference type="SAM" id="MobiDB-lite"/>
    </source>
</evidence>
<dbReference type="PANTHER" id="PTHR11439:SF515">
    <property type="entry name" value="GAG-POL POLYPROTEIN"/>
    <property type="match status" value="1"/>
</dbReference>
<dbReference type="PANTHER" id="PTHR11439">
    <property type="entry name" value="GAG-POL-RELATED RETROTRANSPOSON"/>
    <property type="match status" value="1"/>
</dbReference>
<dbReference type="AlphaFoldDB" id="A0AAV1VRD6"/>
<comment type="caution">
    <text evidence="3">The sequence shown here is derived from an EMBL/GenBank/DDBJ whole genome shotgun (WGS) entry which is preliminary data.</text>
</comment>
<protein>
    <recommendedName>
        <fullName evidence="2">Reverse transcriptase Ty1/copia-type domain-containing protein</fullName>
    </recommendedName>
</protein>
<dbReference type="CDD" id="cd09272">
    <property type="entry name" value="RNase_HI_RT_Ty1"/>
    <property type="match status" value="1"/>
</dbReference>